<protein>
    <submittedName>
        <fullName evidence="3">(apollo) hypothetical protein</fullName>
    </submittedName>
</protein>
<organism evidence="3 4">
    <name type="scientific">Parnassius apollo</name>
    <name type="common">Apollo butterfly</name>
    <name type="synonym">Papilio apollo</name>
    <dbReference type="NCBI Taxonomy" id="110799"/>
    <lineage>
        <taxon>Eukaryota</taxon>
        <taxon>Metazoa</taxon>
        <taxon>Ecdysozoa</taxon>
        <taxon>Arthropoda</taxon>
        <taxon>Hexapoda</taxon>
        <taxon>Insecta</taxon>
        <taxon>Pterygota</taxon>
        <taxon>Neoptera</taxon>
        <taxon>Endopterygota</taxon>
        <taxon>Lepidoptera</taxon>
        <taxon>Glossata</taxon>
        <taxon>Ditrysia</taxon>
        <taxon>Papilionoidea</taxon>
        <taxon>Papilionidae</taxon>
        <taxon>Parnassiinae</taxon>
        <taxon>Parnassini</taxon>
        <taxon>Parnassius</taxon>
        <taxon>Parnassius</taxon>
    </lineage>
</organism>
<comment type="caution">
    <text evidence="3">The sequence shown here is derived from an EMBL/GenBank/DDBJ whole genome shotgun (WGS) entry which is preliminary data.</text>
</comment>
<dbReference type="InterPro" id="IPR025398">
    <property type="entry name" value="DUF4371"/>
</dbReference>
<feature type="domain" description="DUF4371" evidence="2">
    <location>
        <begin position="202"/>
        <end position="438"/>
    </location>
</feature>
<evidence type="ECO:0000313" key="3">
    <source>
        <dbReference type="EMBL" id="CAG5007371.1"/>
    </source>
</evidence>
<accession>A0A8S3X7L0</accession>
<dbReference type="AlphaFoldDB" id="A0A8S3X7L0"/>
<gene>
    <name evidence="3" type="ORF">PAPOLLO_LOCUS14921</name>
</gene>
<proteinExistence type="predicted"/>
<evidence type="ECO:0000259" key="2">
    <source>
        <dbReference type="Pfam" id="PF14291"/>
    </source>
</evidence>
<dbReference type="EMBL" id="CAJQZP010000987">
    <property type="protein sequence ID" value="CAG5007371.1"/>
    <property type="molecule type" value="Genomic_DNA"/>
</dbReference>
<dbReference type="Pfam" id="PF05699">
    <property type="entry name" value="Dimer_Tnp_hAT"/>
    <property type="match status" value="1"/>
</dbReference>
<dbReference type="PANTHER" id="PTHR45749">
    <property type="match status" value="1"/>
</dbReference>
<dbReference type="InterPro" id="IPR008906">
    <property type="entry name" value="HATC_C_dom"/>
</dbReference>
<dbReference type="Pfam" id="PF14291">
    <property type="entry name" value="DUF4371"/>
    <property type="match status" value="1"/>
</dbReference>
<evidence type="ECO:0000259" key="1">
    <source>
        <dbReference type="Pfam" id="PF05699"/>
    </source>
</evidence>
<evidence type="ECO:0000313" key="4">
    <source>
        <dbReference type="Proteomes" id="UP000691718"/>
    </source>
</evidence>
<name>A0A8S3X7L0_PARAO</name>
<dbReference type="Proteomes" id="UP000691718">
    <property type="component" value="Unassembled WGS sequence"/>
</dbReference>
<dbReference type="OrthoDB" id="10063284at2759"/>
<sequence length="849" mass="98434">MPCKRFLNYNIQTNAPKSSFGFLRMRALARKQKRDCFERNLFKLAFVFGKNDETPKGTADLQENVIQNESVDLNPSEQSELSVATQVLINHRTEEEAALRSTSEKIESYSTDIALWGEINEKLRLYWLQKNPGLCSNKDKDFSKSARIYQEGDKQKVRTLNKSLFQLKLQNNEIVEREWLSYSPSTGRIYCFVCRLFSSEKDQFTFYGFNDWKHPERITEHEQSKAHKQTLTIYSKRRRETGSLENALTIQQKNEKNYWIQVLRRITDTIKFLASRGLAFRGENERFGSSQNGNYLGILELLSEYDPFLKEHINTYGNKGHGVTSYLSANICEEFIGLMGEKVLACIISELKKAKYYSFSVDSTPDITHLDQLTFTVRYVTDQGPIERFLMFVPIEGHNAEYLTEVVVKFFKDNDIDINDCRGQSYDNASNMSGRYSGLQTRIREINKYADYIPCAGHSLNLVGVKAAECVNAVVKYFYIVQNLYTFLSGSTYRWQKLLSYLGTKKKVVKSLSATRWSARADAIIALFTGHTDITKALDDLSKDDTQSNETRLEAKTILKQITKFENVFITVVWHEILTRINDTSKNLQKENMDLYIACSLLNSLELYLLDIRDKFDEFLEKAKSFTDICESESTSEPRNRRRSVKLTRFEGESEHTQFTGDEKLKIEIFYPIIDSLCSNLKTRKTAYETVNDNFKFFTALPNMTYEGIKECCEKLARKYDQDISAENLISECLHYKHYLRDTRKNEELFIPDLYLQLKKEFLTSTFPNIEISLRIFLTLMITNCAGERSFSKLKLIKSDHRSTMSQSRLNHLSLMSIESDLLKSIDFDELISNFAAKKSRKKSFLSCI</sequence>
<dbReference type="PANTHER" id="PTHR45749:SF23">
    <property type="entry name" value="ZINC FINGER MYM-TYPE PROTEIN 1-LIKE"/>
    <property type="match status" value="1"/>
</dbReference>
<dbReference type="GO" id="GO:0046983">
    <property type="term" value="F:protein dimerization activity"/>
    <property type="evidence" value="ECO:0007669"/>
    <property type="project" value="InterPro"/>
</dbReference>
<feature type="domain" description="HAT C-terminal dimerisation" evidence="1">
    <location>
        <begin position="764"/>
        <end position="822"/>
    </location>
</feature>
<keyword evidence="4" id="KW-1185">Reference proteome</keyword>
<reference evidence="3" key="1">
    <citation type="submission" date="2021-04" db="EMBL/GenBank/DDBJ databases">
        <authorList>
            <person name="Tunstrom K."/>
        </authorList>
    </citation>
    <scope>NUCLEOTIDE SEQUENCE</scope>
</reference>